<evidence type="ECO:0000313" key="5">
    <source>
        <dbReference type="EMBL" id="GBF94566.1"/>
    </source>
</evidence>
<feature type="region of interest" description="Disordered" evidence="2">
    <location>
        <begin position="341"/>
        <end position="364"/>
    </location>
</feature>
<dbReference type="InterPro" id="IPR010031">
    <property type="entry name" value="FAD_lactone_oxidase-like"/>
</dbReference>
<dbReference type="STRING" id="307507.A0A2V0P3Y4"/>
<keyword evidence="3" id="KW-0732">Signal</keyword>
<dbReference type="EMBL" id="BDRX01000053">
    <property type="protein sequence ID" value="GBF94566.1"/>
    <property type="molecule type" value="Genomic_DNA"/>
</dbReference>
<evidence type="ECO:0000256" key="1">
    <source>
        <dbReference type="ARBA" id="ARBA00001974"/>
    </source>
</evidence>
<dbReference type="PANTHER" id="PTHR43762">
    <property type="entry name" value="L-GULONOLACTONE OXIDASE"/>
    <property type="match status" value="1"/>
</dbReference>
<sequence length="594" mass="62882">MPPPCRLSGDPWLPGLLLALLLASAAAAPCRMPDGAAHGSCGLPYELSNFQGNEKCDPSVRIGRPRDWSQLAALVRAFPQVKASGVGHSWWSGQFCAGTNASAINVVTTEFDDVLRSTRTGDLSRLVAVDERARTVTAPAGITQRALLEFLAGYRTAAAPEGYTLGSFSWFIDQTLGGAVSTGSHGSSLQYGSLSNQAGGAALHCQRSAHGAAALKAIKWMDATGAVHTATPEAEPHLWRALAVSVGRLGIILEVTFGIVHNTSDATADEFLAQLRSLQEGYNAARRSGGSQEAVARAIWNIFWHIPLHSAWLVTFEHFDNATAAPPPVSALDGPADEAARAAVRGGRRGAEGSGGDGGALPEGAFTQRRVEPVGVAPGMEGGALYWAGVYSAWLGINVQSETLPARQAYLSLSEMENLMYSPYNSYDQYEIAIPLSRAADCMDAFAAAVYGPAALWRGFRTPPLLRFVAGEPSFLAPSNWGATLYMNLEDHAAFSVLRTHPACRGRMHWGKAGWPAHAACFDGAKEYGAGWCHFGCEAVARDPAGKFASSAGGDVWTWHASIGGARVERFQACCRGGAFDEGRCECAARPDCG</sequence>
<dbReference type="InterPro" id="IPR006094">
    <property type="entry name" value="Oxid_FAD_bind_N"/>
</dbReference>
<reference evidence="5 6" key="1">
    <citation type="journal article" date="2018" name="Sci. Rep.">
        <title>Raphidocelis subcapitata (=Pseudokirchneriella subcapitata) provides an insight into genome evolution and environmental adaptations in the Sphaeropleales.</title>
        <authorList>
            <person name="Suzuki S."/>
            <person name="Yamaguchi H."/>
            <person name="Nakajima N."/>
            <person name="Kawachi M."/>
        </authorList>
    </citation>
    <scope>NUCLEOTIDE SEQUENCE [LARGE SCALE GENOMIC DNA]</scope>
    <source>
        <strain evidence="5 6">NIES-35</strain>
    </source>
</reference>
<keyword evidence="6" id="KW-1185">Reference proteome</keyword>
<name>A0A2V0P3Y4_9CHLO</name>
<dbReference type="InterPro" id="IPR016166">
    <property type="entry name" value="FAD-bd_PCMH"/>
</dbReference>
<comment type="cofactor">
    <cofactor evidence="1">
        <name>FAD</name>
        <dbReference type="ChEBI" id="CHEBI:57692"/>
    </cofactor>
</comment>
<proteinExistence type="predicted"/>
<organism evidence="5 6">
    <name type="scientific">Raphidocelis subcapitata</name>
    <dbReference type="NCBI Taxonomy" id="307507"/>
    <lineage>
        <taxon>Eukaryota</taxon>
        <taxon>Viridiplantae</taxon>
        <taxon>Chlorophyta</taxon>
        <taxon>core chlorophytes</taxon>
        <taxon>Chlorophyceae</taxon>
        <taxon>CS clade</taxon>
        <taxon>Sphaeropleales</taxon>
        <taxon>Selenastraceae</taxon>
        <taxon>Raphidocelis</taxon>
    </lineage>
</organism>
<evidence type="ECO:0000259" key="4">
    <source>
        <dbReference type="PROSITE" id="PS51387"/>
    </source>
</evidence>
<dbReference type="AlphaFoldDB" id="A0A2V0P3Y4"/>
<feature type="compositionally biased region" description="Gly residues" evidence="2">
    <location>
        <begin position="352"/>
        <end position="361"/>
    </location>
</feature>
<feature type="chain" id="PRO_5016025326" evidence="3">
    <location>
        <begin position="28"/>
        <end position="594"/>
    </location>
</feature>
<accession>A0A2V0P3Y4</accession>
<evidence type="ECO:0000256" key="2">
    <source>
        <dbReference type="SAM" id="MobiDB-lite"/>
    </source>
</evidence>
<comment type="caution">
    <text evidence="5">The sequence shown here is derived from an EMBL/GenBank/DDBJ whole genome shotgun (WGS) entry which is preliminary data.</text>
</comment>
<dbReference type="Proteomes" id="UP000247498">
    <property type="component" value="Unassembled WGS sequence"/>
</dbReference>
<dbReference type="GO" id="GO:0071949">
    <property type="term" value="F:FAD binding"/>
    <property type="evidence" value="ECO:0007669"/>
    <property type="project" value="InterPro"/>
</dbReference>
<feature type="signal peptide" evidence="3">
    <location>
        <begin position="1"/>
        <end position="27"/>
    </location>
</feature>
<dbReference type="GO" id="GO:0016899">
    <property type="term" value="F:oxidoreductase activity, acting on the CH-OH group of donors, oxygen as acceptor"/>
    <property type="evidence" value="ECO:0007669"/>
    <property type="project" value="InterPro"/>
</dbReference>
<dbReference type="InParanoid" id="A0A2V0P3Y4"/>
<dbReference type="PROSITE" id="PS51387">
    <property type="entry name" value="FAD_PCMH"/>
    <property type="match status" value="1"/>
</dbReference>
<dbReference type="Pfam" id="PF01565">
    <property type="entry name" value="FAD_binding_4"/>
    <property type="match status" value="1"/>
</dbReference>
<protein>
    <submittedName>
        <fullName evidence="5">L-gulonolactone oxidase</fullName>
    </submittedName>
</protein>
<evidence type="ECO:0000313" key="6">
    <source>
        <dbReference type="Proteomes" id="UP000247498"/>
    </source>
</evidence>
<feature type="domain" description="FAD-binding PCMH-type" evidence="4">
    <location>
        <begin position="54"/>
        <end position="262"/>
    </location>
</feature>
<dbReference type="Gene3D" id="3.30.465.10">
    <property type="match status" value="1"/>
</dbReference>
<dbReference type="InterPro" id="IPR016167">
    <property type="entry name" value="FAD-bd_PCMH_sub1"/>
</dbReference>
<dbReference type="PANTHER" id="PTHR43762:SF5">
    <property type="entry name" value="FAD-BINDING PCMH-TYPE DOMAIN-CONTAINING PROTEIN"/>
    <property type="match status" value="1"/>
</dbReference>
<dbReference type="InterPro" id="IPR016169">
    <property type="entry name" value="FAD-bd_PCMH_sub2"/>
</dbReference>
<dbReference type="Gene3D" id="3.30.43.10">
    <property type="entry name" value="Uridine Diphospho-n-acetylenolpyruvylglucosamine Reductase, domain 2"/>
    <property type="match status" value="1"/>
</dbReference>
<dbReference type="InterPro" id="IPR036318">
    <property type="entry name" value="FAD-bd_PCMH-like_sf"/>
</dbReference>
<evidence type="ECO:0000256" key="3">
    <source>
        <dbReference type="SAM" id="SignalP"/>
    </source>
</evidence>
<dbReference type="OrthoDB" id="610608at2759"/>
<gene>
    <name evidence="5" type="ORF">Rsub_06681</name>
</gene>
<dbReference type="SUPFAM" id="SSF56176">
    <property type="entry name" value="FAD-binding/transporter-associated domain-like"/>
    <property type="match status" value="1"/>
</dbReference>